<evidence type="ECO:0000313" key="5">
    <source>
        <dbReference type="Proteomes" id="UP000595140"/>
    </source>
</evidence>
<organism evidence="4 5">
    <name type="scientific">Cuscuta campestris</name>
    <dbReference type="NCBI Taxonomy" id="132261"/>
    <lineage>
        <taxon>Eukaryota</taxon>
        <taxon>Viridiplantae</taxon>
        <taxon>Streptophyta</taxon>
        <taxon>Embryophyta</taxon>
        <taxon>Tracheophyta</taxon>
        <taxon>Spermatophyta</taxon>
        <taxon>Magnoliopsida</taxon>
        <taxon>eudicotyledons</taxon>
        <taxon>Gunneridae</taxon>
        <taxon>Pentapetalae</taxon>
        <taxon>asterids</taxon>
        <taxon>lamiids</taxon>
        <taxon>Solanales</taxon>
        <taxon>Convolvulaceae</taxon>
        <taxon>Cuscuteae</taxon>
        <taxon>Cuscuta</taxon>
        <taxon>Cuscuta subgen. Grammica</taxon>
        <taxon>Cuscuta sect. Cleistogrammica</taxon>
    </lineage>
</organism>
<dbReference type="PANTHER" id="PTHR31286">
    <property type="entry name" value="GLYCINE-RICH CELL WALL STRUCTURAL PROTEIN 1.8-LIKE"/>
    <property type="match status" value="1"/>
</dbReference>
<dbReference type="SMART" id="SM00343">
    <property type="entry name" value="ZnF_C2HC"/>
    <property type="match status" value="1"/>
</dbReference>
<dbReference type="InterPro" id="IPR001878">
    <property type="entry name" value="Znf_CCHC"/>
</dbReference>
<dbReference type="PROSITE" id="PS50158">
    <property type="entry name" value="ZF_CCHC"/>
    <property type="match status" value="1"/>
</dbReference>
<dbReference type="PANTHER" id="PTHR31286:SF180">
    <property type="entry name" value="OS10G0362600 PROTEIN"/>
    <property type="match status" value="1"/>
</dbReference>
<feature type="domain" description="CCHC-type" evidence="3">
    <location>
        <begin position="317"/>
        <end position="333"/>
    </location>
</feature>
<accession>A0A484LRC7</accession>
<reference evidence="4 5" key="1">
    <citation type="submission" date="2018-04" db="EMBL/GenBank/DDBJ databases">
        <authorList>
            <person name="Vogel A."/>
        </authorList>
    </citation>
    <scope>NUCLEOTIDE SEQUENCE [LARGE SCALE GENOMIC DNA]</scope>
</reference>
<feature type="region of interest" description="Disordered" evidence="2">
    <location>
        <begin position="672"/>
        <end position="716"/>
    </location>
</feature>
<dbReference type="InterPro" id="IPR040256">
    <property type="entry name" value="At4g02000-like"/>
</dbReference>
<keyword evidence="1" id="KW-0863">Zinc-finger</keyword>
<sequence>MRMGTDPLILYVVYGEKWTTYHEGDYVYSGSADQESGRDHEGIVFQENIGRCDQNSQFVESNATPVKSPSTAQVDEEDYMGDDNDDYKEDECFIRRHDPSFDTSFGNEVDATLDGGFEDGSDLAIGLEFSDKRELKKKMADVSIQGHFETKTVKSDKKRHVERKYFSRLIRRKVVSFEGFVERMRIYIRSTNFQLWLFIKNGEETPMKKVSEKLVPKTEDEFDAEDIKKIENYAKAINMLYCAVNPDDYRKISCCATTKEMWDKLEVTSHALKAAKKTVEEVSSDDDNEFRLVIKKFHKFMMKEFECKGRKHDSPPKCYGCGEVGHIKTRCPKCKNGKDKPGFKKQRAYISWGGDSSDESTDQEEDEAANLCLMAHEDHADEAQEEEDATKVSSFATDIAIQDLEKERAQTASSLSATSPPSVEVVPDLAPQVDTTIVQNTPQVLDKMPEPDKAAAKPVTFADLFKGNRDPDQGMVLKHYDVGEGVLHIPDSVIKPIEELWGFCLVGCFTGRFPGLKTVDAIVKSWNLPVWVQLHNVPMQLWSEEGIGMLASKVGKPLRTDLVTKQHGKGGFCRVLVEVDFSKQPVTQFEVFCMGKSYTQTVEFEEDPKYCYHCKTWNHGPLHCRALEMKGKQDLAELEAKQTEAMAKPKEHNGPPGNAVSREWVPIGKIHTEPKGGLIPSSSNPKEKAKDPCPNTGPLVDDRLVGKGTDFQKKKSRDDGRAYYMTDMQSFICLNCPEDTPSSGNFITWNKGNKLAKLDRVLINHSWADIGLTPSCEFMDFNFLSNHCPILFQYGSSLGNKGKPFKLFNRWLQHEDFPGLVCQSWEAGVTGSKQYSLCSKLKRLKPPLKFLNRRAFGHISRRAMEAKEDYRLVIKEVVLDPNNQTLLDEAEAKRKRANFLMDAELAFYQQKAKCDFIMNSDRCTSYFHSIVKKNRKKNVVGFLVREDGSKITSIGEVANIFVDYYTTLFGTSSPVEPVGPDILAAGSSVPISAHSALLATVTPEEVRQVVFDIGSDKAPGPEGYTAAFFKNQWVVVAQGVFPLVMECVSSASSSIMVNGDSHGFFPSERGLRQGDPMAPTLFLFCIEYFSRLLNKKAKEGLFNFHKDCASLGITHLTFANDLMLFSRGDLQSVQVFMDALDHFSRVSGLILNPTKSNIFLAGKYRDSSHDLLALASFPRGNLIPGKVYELFRANANHKPWMAFIWQSFIPRKCSFTMWLALRRRLPTKTNLDFLGLPMDCTFCGNKLDDVDHLFFSCKVSKDVWRAVNIWLQMEGQLSTLNRAIRYLKAFRRGDVILKKARRIALACRVFHLWKLRNAVHFDQEPLRVDAVVFKIKLLKKLDLRWNNKASTSAVAIDEAARYSASAEHSRVYVKLVTRTAIAWSLSHVGLDLTESRSNGWTTQRQLVGVINDKSDDFTHSSSQELDLYDLIGTLFLTKVVCL</sequence>
<evidence type="ECO:0000259" key="3">
    <source>
        <dbReference type="PROSITE" id="PS50158"/>
    </source>
</evidence>
<keyword evidence="1" id="KW-0479">Metal-binding</keyword>
<dbReference type="InterPro" id="IPR026960">
    <property type="entry name" value="RVT-Znf"/>
</dbReference>
<keyword evidence="1" id="KW-0862">Zinc</keyword>
<dbReference type="Pfam" id="PF13966">
    <property type="entry name" value="zf-RVT"/>
    <property type="match status" value="1"/>
</dbReference>
<name>A0A484LRC7_9ASTE</name>
<protein>
    <recommendedName>
        <fullName evidence="3">CCHC-type domain-containing protein</fullName>
    </recommendedName>
</protein>
<dbReference type="Proteomes" id="UP000595140">
    <property type="component" value="Unassembled WGS sequence"/>
</dbReference>
<proteinExistence type="predicted"/>
<dbReference type="GO" id="GO:0003676">
    <property type="term" value="F:nucleic acid binding"/>
    <property type="evidence" value="ECO:0007669"/>
    <property type="project" value="InterPro"/>
</dbReference>
<dbReference type="GO" id="GO:0008270">
    <property type="term" value="F:zinc ion binding"/>
    <property type="evidence" value="ECO:0007669"/>
    <property type="project" value="UniProtKB-KW"/>
</dbReference>
<evidence type="ECO:0000256" key="2">
    <source>
        <dbReference type="SAM" id="MobiDB-lite"/>
    </source>
</evidence>
<evidence type="ECO:0000313" key="4">
    <source>
        <dbReference type="EMBL" id="VFQ78789.1"/>
    </source>
</evidence>
<dbReference type="OrthoDB" id="1939300at2759"/>
<keyword evidence="5" id="KW-1185">Reference proteome</keyword>
<dbReference type="EMBL" id="OOIL02001857">
    <property type="protein sequence ID" value="VFQ78789.1"/>
    <property type="molecule type" value="Genomic_DNA"/>
</dbReference>
<gene>
    <name evidence="4" type="ORF">CCAM_LOCUS20565</name>
</gene>
<feature type="compositionally biased region" description="Basic and acidic residues" evidence="2">
    <location>
        <begin position="700"/>
        <end position="716"/>
    </location>
</feature>
<evidence type="ECO:0000256" key="1">
    <source>
        <dbReference type="PROSITE-ProRule" id="PRU00047"/>
    </source>
</evidence>